<dbReference type="KEGG" id="vg:80534080"/>
<evidence type="ECO:0000313" key="1">
    <source>
        <dbReference type="EMBL" id="AXU41573.1"/>
    </source>
</evidence>
<proteinExistence type="predicted"/>
<accession>A0A346TPR3</accession>
<dbReference type="RefSeq" id="YP_010796585.1">
    <property type="nucleotide sequence ID" value="NC_076031.1"/>
</dbReference>
<reference evidence="1 2" key="1">
    <citation type="submission" date="2018-03" db="EMBL/GenBank/DDBJ databases">
        <title>Complete genome sequence of a second alphabaculovirus from the true armyworm, Mythimna unipuncta.</title>
        <authorList>
            <person name="Harrison R.L."/>
            <person name="Mowery J.D."/>
            <person name="Bauchan G.R."/>
            <person name="Theilmann D.A."/>
            <person name="Erlandson M.A."/>
        </authorList>
    </citation>
    <scope>NUCLEOTIDE SEQUENCE [LARGE SCALE GENOMIC DNA]</scope>
    <source>
        <strain evidence="1 2">KY310</strain>
    </source>
</reference>
<dbReference type="EMBL" id="MH124167">
    <property type="protein sequence ID" value="AXU41573.1"/>
    <property type="molecule type" value="Genomic_DNA"/>
</dbReference>
<organism evidence="1 2">
    <name type="scientific">Mythimna unipuncta nucleopolyhedrovirus</name>
    <dbReference type="NCBI Taxonomy" id="447897"/>
    <lineage>
        <taxon>Viruses</taxon>
        <taxon>Viruses incertae sedis</taxon>
        <taxon>Naldaviricetes</taxon>
        <taxon>Lefavirales</taxon>
        <taxon>Baculoviridae</taxon>
        <taxon>Alphabaculovirus</taxon>
    </lineage>
</organism>
<keyword evidence="2" id="KW-1185">Reference proteome</keyword>
<dbReference type="GeneID" id="80534080"/>
<name>A0A346TPR3_9ABAC</name>
<sequence>METYASVVANVRRYHCVRCLLYREMGYRVDKLNLALNLKQPYILKVMQKNKFIAIENGKCSIMREADGLGFYVDTLNMGQQPANRCVFCRRVLHPLDDRHYIVCTSCRKCTK</sequence>
<protein>
    <submittedName>
        <fullName evidence="1">ORF127</fullName>
    </submittedName>
</protein>
<dbReference type="Proteomes" id="UP000501969">
    <property type="component" value="Segment"/>
</dbReference>
<evidence type="ECO:0000313" key="2">
    <source>
        <dbReference type="Proteomes" id="UP000501969"/>
    </source>
</evidence>